<organism evidence="2 3">
    <name type="scientific">Oryza rufipogon</name>
    <name type="common">Brownbeard rice</name>
    <name type="synonym">Asian wild rice</name>
    <dbReference type="NCBI Taxonomy" id="4529"/>
    <lineage>
        <taxon>Eukaryota</taxon>
        <taxon>Viridiplantae</taxon>
        <taxon>Streptophyta</taxon>
        <taxon>Embryophyta</taxon>
        <taxon>Tracheophyta</taxon>
        <taxon>Spermatophyta</taxon>
        <taxon>Magnoliopsida</taxon>
        <taxon>Liliopsida</taxon>
        <taxon>Poales</taxon>
        <taxon>Poaceae</taxon>
        <taxon>BOP clade</taxon>
        <taxon>Oryzoideae</taxon>
        <taxon>Oryzeae</taxon>
        <taxon>Oryzinae</taxon>
        <taxon>Oryza</taxon>
    </lineage>
</organism>
<keyword evidence="3" id="KW-1185">Reference proteome</keyword>
<dbReference type="Proteomes" id="UP000008022">
    <property type="component" value="Unassembled WGS sequence"/>
</dbReference>
<feature type="compositionally biased region" description="Low complexity" evidence="1">
    <location>
        <begin position="9"/>
        <end position="25"/>
    </location>
</feature>
<dbReference type="Gramene" id="ORUFI01G49340.2">
    <property type="protein sequence ID" value="ORUFI01G49340.2"/>
    <property type="gene ID" value="ORUFI01G49340"/>
</dbReference>
<evidence type="ECO:0000313" key="3">
    <source>
        <dbReference type="Proteomes" id="UP000008022"/>
    </source>
</evidence>
<sequence>MTLDLPRRAPFLSLPHAPSLPLSSAKISSPPDTNPPKKNPHLLFCRPQKSGTCSAQYVQIMVLHFSKVAYMN</sequence>
<reference evidence="2" key="2">
    <citation type="submission" date="2015-06" db="UniProtKB">
        <authorList>
            <consortium name="EnsemblPlants"/>
        </authorList>
    </citation>
    <scope>IDENTIFICATION</scope>
</reference>
<evidence type="ECO:0000256" key="1">
    <source>
        <dbReference type="SAM" id="MobiDB-lite"/>
    </source>
</evidence>
<dbReference type="EnsemblPlants" id="ORUFI01G49340.2">
    <property type="protein sequence ID" value="ORUFI01G49340.2"/>
    <property type="gene ID" value="ORUFI01G49340"/>
</dbReference>
<proteinExistence type="predicted"/>
<dbReference type="HOGENOM" id="CLU_2726619_0_0_1"/>
<accession>A0A0E0N8C1</accession>
<protein>
    <submittedName>
        <fullName evidence="2">Uncharacterized protein</fullName>
    </submittedName>
</protein>
<dbReference type="AlphaFoldDB" id="A0A0E0N8C1"/>
<feature type="region of interest" description="Disordered" evidence="1">
    <location>
        <begin position="1"/>
        <end position="41"/>
    </location>
</feature>
<evidence type="ECO:0000313" key="2">
    <source>
        <dbReference type="EnsemblPlants" id="ORUFI01G49340.2"/>
    </source>
</evidence>
<reference evidence="3" key="1">
    <citation type="submission" date="2013-06" db="EMBL/GenBank/DDBJ databases">
        <authorList>
            <person name="Zhao Q."/>
        </authorList>
    </citation>
    <scope>NUCLEOTIDE SEQUENCE</scope>
    <source>
        <strain evidence="3">cv. W1943</strain>
    </source>
</reference>
<name>A0A0E0N8C1_ORYRU</name>